<comment type="cofactor">
    <cofactor evidence="1">
        <name>Zn(2+)</name>
        <dbReference type="ChEBI" id="CHEBI:29105"/>
    </cofactor>
</comment>
<evidence type="ECO:0000313" key="7">
    <source>
        <dbReference type="EMBL" id="GAT63298.1"/>
    </source>
</evidence>
<dbReference type="RefSeq" id="WP_068704328.1">
    <property type="nucleotide sequence ID" value="NZ_BDCR01000003.1"/>
</dbReference>
<dbReference type="OrthoDB" id="9790889at2"/>
<accession>A0A171A560</accession>
<comment type="similarity">
    <text evidence="2">Belongs to the DODA-type extradiol aromatic ring-opening dioxygenase family.</text>
</comment>
<dbReference type="GO" id="GO:0008270">
    <property type="term" value="F:zinc ion binding"/>
    <property type="evidence" value="ECO:0007669"/>
    <property type="project" value="InterPro"/>
</dbReference>
<protein>
    <submittedName>
        <fullName evidence="7">4,5-DOPA dioxygenase extradiol</fullName>
    </submittedName>
</protein>
<keyword evidence="8" id="KW-1185">Reference proteome</keyword>
<dbReference type="Proteomes" id="UP000076586">
    <property type="component" value="Unassembled WGS sequence"/>
</dbReference>
<dbReference type="PIRSF" id="PIRSF006157">
    <property type="entry name" value="Doxgns_DODA"/>
    <property type="match status" value="1"/>
</dbReference>
<keyword evidence="7" id="KW-0223">Dioxygenase</keyword>
<sequence length="261" mass="29589">MNSSYPVLFVGHGSPMNAVEENEFTGQWKELGRQLPTPDAIVCISAHWLTSGSCVTLSRHPRTIHDFGGFPEKLHAVKYEAPGNPELAKEIIDTVRTANIISDLEWGYDHGCWSILTHMFPKANVPVIQFSLNETLSEKKHFELAKQLAFLRNKKVLILCSGNIIHNLRMLDWSKRDDEEFGYDWATAVSSLMKKLITSGKVDDLCNYLKLGPDVQRAIPTPDHFWPLLYALALKQPEETIRFFNDKLVMGSLSMTSFIIQ</sequence>
<dbReference type="Gene3D" id="3.40.830.10">
    <property type="entry name" value="LigB-like"/>
    <property type="match status" value="1"/>
</dbReference>
<feature type="domain" description="Extradiol ring-cleavage dioxygenase class III enzyme subunit B" evidence="6">
    <location>
        <begin position="22"/>
        <end position="235"/>
    </location>
</feature>
<dbReference type="STRING" id="681398.PJIAN_3616"/>
<dbReference type="PANTHER" id="PTHR30096">
    <property type="entry name" value="4,5-DOPA DIOXYGENASE EXTRADIOL-LIKE PROTEIN"/>
    <property type="match status" value="1"/>
</dbReference>
<keyword evidence="3" id="KW-0479">Metal-binding</keyword>
<evidence type="ECO:0000313" key="8">
    <source>
        <dbReference type="Proteomes" id="UP000076586"/>
    </source>
</evidence>
<reference evidence="8" key="1">
    <citation type="submission" date="2016-04" db="EMBL/GenBank/DDBJ databases">
        <title>Draft genome sequence of Paludibacter jiangxiensis strain NM7.</title>
        <authorList>
            <person name="Qiu Y."/>
            <person name="Matsuura N."/>
            <person name="Ohashi A."/>
            <person name="Tourlousse M.D."/>
            <person name="Sekiguchi Y."/>
        </authorList>
    </citation>
    <scope>NUCLEOTIDE SEQUENCE [LARGE SCALE GENOMIC DNA]</scope>
    <source>
        <strain evidence="8">NM7</strain>
    </source>
</reference>
<keyword evidence="4" id="KW-0862">Zinc</keyword>
<name>A0A171A560_9BACT</name>
<dbReference type="SUPFAM" id="SSF53213">
    <property type="entry name" value="LigB-like"/>
    <property type="match status" value="1"/>
</dbReference>
<evidence type="ECO:0000256" key="2">
    <source>
        <dbReference type="ARBA" id="ARBA00007581"/>
    </source>
</evidence>
<proteinExistence type="inferred from homology"/>
<dbReference type="InterPro" id="IPR014436">
    <property type="entry name" value="Extradiol_dOase_DODA"/>
</dbReference>
<keyword evidence="5" id="KW-0560">Oxidoreductase</keyword>
<dbReference type="EMBL" id="BDCR01000003">
    <property type="protein sequence ID" value="GAT63298.1"/>
    <property type="molecule type" value="Genomic_DNA"/>
</dbReference>
<evidence type="ECO:0000256" key="4">
    <source>
        <dbReference type="ARBA" id="ARBA00022833"/>
    </source>
</evidence>
<evidence type="ECO:0000256" key="5">
    <source>
        <dbReference type="ARBA" id="ARBA00023002"/>
    </source>
</evidence>
<dbReference type="GO" id="GO:0008198">
    <property type="term" value="F:ferrous iron binding"/>
    <property type="evidence" value="ECO:0007669"/>
    <property type="project" value="InterPro"/>
</dbReference>
<dbReference type="PANTHER" id="PTHR30096:SF0">
    <property type="entry name" value="4,5-DOPA DIOXYGENASE EXTRADIOL-LIKE PROTEIN"/>
    <property type="match status" value="1"/>
</dbReference>
<organism evidence="7 8">
    <name type="scientific">Paludibacter jiangxiensis</name>
    <dbReference type="NCBI Taxonomy" id="681398"/>
    <lineage>
        <taxon>Bacteria</taxon>
        <taxon>Pseudomonadati</taxon>
        <taxon>Bacteroidota</taxon>
        <taxon>Bacteroidia</taxon>
        <taxon>Bacteroidales</taxon>
        <taxon>Paludibacteraceae</taxon>
        <taxon>Paludibacter</taxon>
    </lineage>
</organism>
<dbReference type="InterPro" id="IPR004183">
    <property type="entry name" value="Xdiol_dOase_suB"/>
</dbReference>
<dbReference type="NCBIfam" id="NF007914">
    <property type="entry name" value="PRK10628.1"/>
    <property type="match status" value="1"/>
</dbReference>
<gene>
    <name evidence="7" type="ORF">PJIAN_3616</name>
</gene>
<dbReference type="Pfam" id="PF02900">
    <property type="entry name" value="LigB"/>
    <property type="match status" value="1"/>
</dbReference>
<dbReference type="GO" id="GO:0016702">
    <property type="term" value="F:oxidoreductase activity, acting on single donors with incorporation of molecular oxygen, incorporation of two atoms of oxygen"/>
    <property type="evidence" value="ECO:0007669"/>
    <property type="project" value="UniProtKB-ARBA"/>
</dbReference>
<evidence type="ECO:0000259" key="6">
    <source>
        <dbReference type="Pfam" id="PF02900"/>
    </source>
</evidence>
<reference evidence="8" key="2">
    <citation type="journal article" date="2017" name="Genome Announc.">
        <title>Draft genome sequence of Paludibacter jiangxiensis NM7(T), a propionate-producing fermentative bacterium.</title>
        <authorList>
            <person name="Qiu Y.-L."/>
            <person name="Tourlousse D.M."/>
            <person name="Matsuura N."/>
            <person name="Ohashi A."/>
            <person name="Sekiguchi Y."/>
        </authorList>
    </citation>
    <scope>NUCLEOTIDE SEQUENCE [LARGE SCALE GENOMIC DNA]</scope>
    <source>
        <strain evidence="8">NM7</strain>
    </source>
</reference>
<dbReference type="AlphaFoldDB" id="A0A171A560"/>
<evidence type="ECO:0000256" key="3">
    <source>
        <dbReference type="ARBA" id="ARBA00022723"/>
    </source>
</evidence>
<comment type="caution">
    <text evidence="7">The sequence shown here is derived from an EMBL/GenBank/DDBJ whole genome shotgun (WGS) entry which is preliminary data.</text>
</comment>
<evidence type="ECO:0000256" key="1">
    <source>
        <dbReference type="ARBA" id="ARBA00001947"/>
    </source>
</evidence>
<dbReference type="CDD" id="cd07363">
    <property type="entry name" value="45_DOPA_Dioxygenase"/>
    <property type="match status" value="1"/>
</dbReference>